<feature type="domain" description="5'-3' exoribonuclease 1 SH3-like" evidence="8">
    <location>
        <begin position="1081"/>
        <end position="1127"/>
    </location>
</feature>
<keyword evidence="2" id="KW-0378">Hydrolase</keyword>
<evidence type="ECO:0000313" key="12">
    <source>
        <dbReference type="Proteomes" id="UP001162131"/>
    </source>
</evidence>
<feature type="domain" description="Xrn1 helical" evidence="7">
    <location>
        <begin position="269"/>
        <end position="609"/>
    </location>
</feature>
<dbReference type="InterPro" id="IPR041412">
    <property type="entry name" value="Xrn1_helical"/>
</dbReference>
<dbReference type="PANTHER" id="PTHR12341">
    <property type="entry name" value="5'-&gt;3' EXORIBONUCLEASE"/>
    <property type="match status" value="1"/>
</dbReference>
<dbReference type="InterPro" id="IPR004859">
    <property type="entry name" value="Xrn1_N"/>
</dbReference>
<protein>
    <submittedName>
        <fullName evidence="11">Uncharacterized protein</fullName>
    </submittedName>
</protein>
<dbReference type="InterPro" id="IPR041385">
    <property type="entry name" value="SH3_12"/>
</dbReference>
<dbReference type="Gene3D" id="2.170.260.40">
    <property type="match status" value="1"/>
</dbReference>
<evidence type="ECO:0000256" key="4">
    <source>
        <dbReference type="ARBA" id="ARBA00038299"/>
    </source>
</evidence>
<dbReference type="GO" id="GO:0005634">
    <property type="term" value="C:nucleus"/>
    <property type="evidence" value="ECO:0007669"/>
    <property type="project" value="TreeGrafter"/>
</dbReference>
<dbReference type="InterPro" id="IPR027073">
    <property type="entry name" value="5_3_exoribonuclease"/>
</dbReference>
<evidence type="ECO:0000256" key="3">
    <source>
        <dbReference type="ARBA" id="ARBA00022839"/>
    </source>
</evidence>
<dbReference type="PANTHER" id="PTHR12341:SF7">
    <property type="entry name" value="5'-3' EXORIBONUCLEASE 1"/>
    <property type="match status" value="1"/>
</dbReference>
<feature type="domain" description="Exoribonuclease Xrn1 D2/D3" evidence="10">
    <location>
        <begin position="825"/>
        <end position="1048"/>
    </location>
</feature>
<dbReference type="EMBL" id="CAJZBQ010000060">
    <property type="protein sequence ID" value="CAG9334980.1"/>
    <property type="molecule type" value="Genomic_DNA"/>
</dbReference>
<dbReference type="Proteomes" id="UP001162131">
    <property type="component" value="Unassembled WGS sequence"/>
</dbReference>
<keyword evidence="12" id="KW-1185">Reference proteome</keyword>
<evidence type="ECO:0000259" key="6">
    <source>
        <dbReference type="Pfam" id="PF03159"/>
    </source>
</evidence>
<evidence type="ECO:0000256" key="5">
    <source>
        <dbReference type="SAM" id="MobiDB-lite"/>
    </source>
</evidence>
<feature type="compositionally biased region" description="Basic and acidic residues" evidence="5">
    <location>
        <begin position="1334"/>
        <end position="1354"/>
    </location>
</feature>
<dbReference type="Gene3D" id="2.30.30.750">
    <property type="match status" value="1"/>
</dbReference>
<dbReference type="InterPro" id="IPR041106">
    <property type="entry name" value="XRN1_D2_D3"/>
</dbReference>
<dbReference type="Pfam" id="PF18332">
    <property type="entry name" value="XRN1_D1"/>
    <property type="match status" value="1"/>
</dbReference>
<dbReference type="Gene3D" id="1.25.40.1050">
    <property type="match status" value="1"/>
</dbReference>
<feature type="domain" description="5'-3' exoribonuclease 1 D1" evidence="9">
    <location>
        <begin position="649"/>
        <end position="808"/>
    </location>
</feature>
<dbReference type="GO" id="GO:0004534">
    <property type="term" value="F:5'-3' RNA exonuclease activity"/>
    <property type="evidence" value="ECO:0007669"/>
    <property type="project" value="TreeGrafter"/>
</dbReference>
<feature type="domain" description="Xrn1 N-terminal" evidence="6">
    <location>
        <begin position="1"/>
        <end position="225"/>
    </location>
</feature>
<gene>
    <name evidence="11" type="ORF">BSTOLATCC_MIC62561</name>
</gene>
<dbReference type="Pfam" id="PF18129">
    <property type="entry name" value="SH3_12"/>
    <property type="match status" value="1"/>
</dbReference>
<feature type="region of interest" description="Disordered" evidence="5">
    <location>
        <begin position="380"/>
        <end position="402"/>
    </location>
</feature>
<evidence type="ECO:0000259" key="9">
    <source>
        <dbReference type="Pfam" id="PF18332"/>
    </source>
</evidence>
<dbReference type="Gene3D" id="3.40.50.12390">
    <property type="match status" value="2"/>
</dbReference>
<dbReference type="Pfam" id="PF18334">
    <property type="entry name" value="XRN1_D2_D3"/>
    <property type="match status" value="1"/>
</dbReference>
<sequence>MGIPKFFRWLSERYPQINQDATSLPDVDNLYLDMNGIIHTCSHSNSIGHLIPHVSSAPSLPDAWAKVFKYIELLVQIAKPKKLLYLSVDGVAPRAKMNNQRERRYKFIYEIDEFTKKERKENRKVVDDWFDSNNISPGTLFMAELNRQMRYFIQWKIENDENWKKIKIVYSGGDVPGEGEHKILRYIRNNKNEPNTTHCIYGLDADLILLGLITHEPHVILLREEVKLGSVRSLPEREYAGDPPKFQILYLNVLREYLQIEFSVIKGLDLERFIDDFVVLMLFVGNDFIPRLPTFEIHEGAVDKFFDLYKAKWHEVGYLSDCGFINWEALNFFIREFPSFEHKIITERITSKNKRRSNPAPIKSTQPQMSIREVFHQTKNEEVKNSEESEETEEPEEENNYVNQETENLKLTLEFHLDRGIYHVKKFYYKEMLHIDIDTDEGRGQLQSMIKSYLEGLQWVMYYYFQGVKNWHWYYPYHYAPMISDFSNIYQMLELQDSKLIFPQAEPFRPLEQLMGVIPPRSQHMLPEEYRNLLREPDLQRYFPDYPVIEYDIMCAKIGWESMKIVVPFVPYQLIIERARQLPESRQSKIQNTINKDILYYYDSSEPTRHLETVLPQYLPDFQCNIHETLLDYDDSIIFKPEILPGTLEILPGFPSLKYLNFNPELRAVGINVFQTASQLPSMILNFDKSPLTIEEAYNSLFHKIIYIGYPLQELAYVIGVSNQEKYLPSLNADYLNYLETTLESYLSKIRGTLSDYMSLKQGFTIAGDLGIVVHYLSLKSFSRSKKGLIEPKWDESESYAPLELIMSERQPGHPRDISKAAPGLHDEFPVGSKVIVIKRDMFGYLGEVVGYARDKFNPEGGVEVRIYKKPKNIHEEIKKISGLHFEKYYSLRELSNLVRKPIGLISRLLGSLKIKAKMKGKTKILQIGLNLKNDKEYMAVLRWSRWGGYWNPGSEEWEFSEEAKNLLVEYNNTFPEMWKAIDRCWSDGKRTFYLDDAFGYARHPFKESERVALWIYKHVSFKIPWTSVYSQYLSDKTIENIRVIIKNSPTEVINTIDKSNPGFFYIESKPWTSPFLMRPQEFNLGDRVINICSSYFRYVPFGCEGTIIALIDKGHAEVMFDDIIINDMKGSRLVIPTRYLLNLTVKISAIKRDASDKSSCGDDIDMHNDNSFKPRFGKKPVKDERAEEIMNQILSSFTQNSPTLPKEQIIEVQQEHSLNPDAMSFQPLVEDPGEPEILSKMFKMSESNVQIAATQQKEVPLSVDQLFDIAKSQTEITTKAAVKPEPKAISVEQLFESAKSQEDIHPAAEISEIPILNQMFERVQISNQEEEKEPSKAEATKEPEIKVEEEKEPELLQKLFKTTESQFEAPSGLDFPNP</sequence>
<dbReference type="CDD" id="cd18673">
    <property type="entry name" value="PIN_XRN1-2-like"/>
    <property type="match status" value="1"/>
</dbReference>
<evidence type="ECO:0000259" key="8">
    <source>
        <dbReference type="Pfam" id="PF18129"/>
    </source>
</evidence>
<dbReference type="InterPro" id="IPR047007">
    <property type="entry name" value="XRN1_D1_sf"/>
</dbReference>
<name>A0AAU9KLN8_9CILI</name>
<feature type="region of interest" description="Disordered" evidence="5">
    <location>
        <begin position="1326"/>
        <end position="1354"/>
    </location>
</feature>
<comment type="caution">
    <text evidence="11">The sequence shown here is derived from an EMBL/GenBank/DDBJ whole genome shotgun (WGS) entry which is preliminary data.</text>
</comment>
<evidence type="ECO:0000256" key="1">
    <source>
        <dbReference type="ARBA" id="ARBA00022722"/>
    </source>
</evidence>
<keyword evidence="3" id="KW-0269">Exonuclease</keyword>
<proteinExistence type="inferred from homology"/>
<dbReference type="GO" id="GO:0000956">
    <property type="term" value="P:nuclear-transcribed mRNA catabolic process"/>
    <property type="evidence" value="ECO:0007669"/>
    <property type="project" value="TreeGrafter"/>
</dbReference>
<comment type="similarity">
    <text evidence="4">Belongs to the 5'-3' exonuclease family.</text>
</comment>
<evidence type="ECO:0000259" key="7">
    <source>
        <dbReference type="Pfam" id="PF17846"/>
    </source>
</evidence>
<reference evidence="11" key="1">
    <citation type="submission" date="2021-09" db="EMBL/GenBank/DDBJ databases">
        <authorList>
            <consortium name="AG Swart"/>
            <person name="Singh M."/>
            <person name="Singh A."/>
            <person name="Seah K."/>
            <person name="Emmerich C."/>
        </authorList>
    </citation>
    <scope>NUCLEOTIDE SEQUENCE</scope>
    <source>
        <strain evidence="11">ATCC30299</strain>
    </source>
</reference>
<dbReference type="Pfam" id="PF03159">
    <property type="entry name" value="XRN_N"/>
    <property type="match status" value="1"/>
</dbReference>
<evidence type="ECO:0000313" key="11">
    <source>
        <dbReference type="EMBL" id="CAG9334980.1"/>
    </source>
</evidence>
<evidence type="ECO:0000259" key="10">
    <source>
        <dbReference type="Pfam" id="PF18334"/>
    </source>
</evidence>
<dbReference type="InterPro" id="IPR047008">
    <property type="entry name" value="XRN1_SH3_sf"/>
</dbReference>
<dbReference type="InterPro" id="IPR040992">
    <property type="entry name" value="XRN1_D1"/>
</dbReference>
<keyword evidence="1" id="KW-0540">Nuclease</keyword>
<dbReference type="Pfam" id="PF17846">
    <property type="entry name" value="XRN_M"/>
    <property type="match status" value="1"/>
</dbReference>
<evidence type="ECO:0000256" key="2">
    <source>
        <dbReference type="ARBA" id="ARBA00022801"/>
    </source>
</evidence>
<dbReference type="GO" id="GO:0003723">
    <property type="term" value="F:RNA binding"/>
    <property type="evidence" value="ECO:0007669"/>
    <property type="project" value="TreeGrafter"/>
</dbReference>
<feature type="compositionally biased region" description="Acidic residues" evidence="5">
    <location>
        <begin position="388"/>
        <end position="399"/>
    </location>
</feature>
<accession>A0AAU9KLN8</accession>
<organism evidence="11 12">
    <name type="scientific">Blepharisma stoltei</name>
    <dbReference type="NCBI Taxonomy" id="1481888"/>
    <lineage>
        <taxon>Eukaryota</taxon>
        <taxon>Sar</taxon>
        <taxon>Alveolata</taxon>
        <taxon>Ciliophora</taxon>
        <taxon>Postciliodesmatophora</taxon>
        <taxon>Heterotrichea</taxon>
        <taxon>Heterotrichida</taxon>
        <taxon>Blepharismidae</taxon>
        <taxon>Blepharisma</taxon>
    </lineage>
</organism>